<dbReference type="Proteomes" id="UP001469553">
    <property type="component" value="Unassembled WGS sequence"/>
</dbReference>
<keyword evidence="2" id="KW-1185">Reference proteome</keyword>
<gene>
    <name evidence="1" type="ORF">AMECASPLE_039787</name>
</gene>
<accession>A0ABV0ZTD8</accession>
<organism evidence="1 2">
    <name type="scientific">Ameca splendens</name>
    <dbReference type="NCBI Taxonomy" id="208324"/>
    <lineage>
        <taxon>Eukaryota</taxon>
        <taxon>Metazoa</taxon>
        <taxon>Chordata</taxon>
        <taxon>Craniata</taxon>
        <taxon>Vertebrata</taxon>
        <taxon>Euteleostomi</taxon>
        <taxon>Actinopterygii</taxon>
        <taxon>Neopterygii</taxon>
        <taxon>Teleostei</taxon>
        <taxon>Neoteleostei</taxon>
        <taxon>Acanthomorphata</taxon>
        <taxon>Ovalentaria</taxon>
        <taxon>Atherinomorphae</taxon>
        <taxon>Cyprinodontiformes</taxon>
        <taxon>Goodeidae</taxon>
        <taxon>Ameca</taxon>
    </lineage>
</organism>
<protein>
    <submittedName>
        <fullName evidence="1">Uncharacterized protein</fullName>
    </submittedName>
</protein>
<evidence type="ECO:0000313" key="2">
    <source>
        <dbReference type="Proteomes" id="UP001469553"/>
    </source>
</evidence>
<sequence>MMITPGDVTVRDQSVSVRFCILCCFSEHTLACSQTYISFDRKGFQNCNLSDVFMFQLQCCGKGLGTSVFSVIISKLSVQDICSSNWLTVVSDVAHFSNSFVLSVKKQVVGQSFTNSSCCDY</sequence>
<reference evidence="1 2" key="1">
    <citation type="submission" date="2021-06" db="EMBL/GenBank/DDBJ databases">
        <authorList>
            <person name="Palmer J.M."/>
        </authorList>
    </citation>
    <scope>NUCLEOTIDE SEQUENCE [LARGE SCALE GENOMIC DNA]</scope>
    <source>
        <strain evidence="1 2">AS_MEX2019</strain>
        <tissue evidence="1">Muscle</tissue>
    </source>
</reference>
<proteinExistence type="predicted"/>
<dbReference type="EMBL" id="JAHRIP010074918">
    <property type="protein sequence ID" value="MEQ2309533.1"/>
    <property type="molecule type" value="Genomic_DNA"/>
</dbReference>
<evidence type="ECO:0000313" key="1">
    <source>
        <dbReference type="EMBL" id="MEQ2309533.1"/>
    </source>
</evidence>
<comment type="caution">
    <text evidence="1">The sequence shown here is derived from an EMBL/GenBank/DDBJ whole genome shotgun (WGS) entry which is preliminary data.</text>
</comment>
<name>A0ABV0ZTD8_9TELE</name>